<dbReference type="Pfam" id="PF20582">
    <property type="entry name" value="UPF0758_N"/>
    <property type="match status" value="1"/>
</dbReference>
<proteinExistence type="predicted"/>
<reference evidence="2 3" key="1">
    <citation type="submission" date="2022-06" db="EMBL/GenBank/DDBJ databases">
        <title>Acetobacer genomes from food samples.</title>
        <authorList>
            <person name="Sombolestani A."/>
        </authorList>
    </citation>
    <scope>NUCLEOTIDE SEQUENCE [LARGE SCALE GENOMIC DNA]</scope>
    <source>
        <strain evidence="2 3">R-83281</strain>
    </source>
</reference>
<dbReference type="EMBL" id="JAMYZR010000001">
    <property type="protein sequence ID" value="MCP1244472.1"/>
    <property type="molecule type" value="Genomic_DNA"/>
</dbReference>
<accession>A0ABT1EM67</accession>
<evidence type="ECO:0000313" key="2">
    <source>
        <dbReference type="EMBL" id="MCP1244472.1"/>
    </source>
</evidence>
<gene>
    <name evidence="2" type="ORF">NKW54_00750</name>
</gene>
<dbReference type="InterPro" id="IPR001405">
    <property type="entry name" value="UPF0758"/>
</dbReference>
<comment type="caution">
    <text evidence="2">The sequence shown here is derived from an EMBL/GenBank/DDBJ whole genome shotgun (WGS) entry which is preliminary data.</text>
</comment>
<evidence type="ECO:0000259" key="1">
    <source>
        <dbReference type="Pfam" id="PF20582"/>
    </source>
</evidence>
<name>A0ABT1EM67_9PROT</name>
<dbReference type="PANTHER" id="PTHR30471:SF3">
    <property type="entry name" value="UPF0758 PROTEIN YEES-RELATED"/>
    <property type="match status" value="1"/>
</dbReference>
<dbReference type="PANTHER" id="PTHR30471">
    <property type="entry name" value="DNA REPAIR PROTEIN RADC"/>
    <property type="match status" value="1"/>
</dbReference>
<dbReference type="Proteomes" id="UP001523543">
    <property type="component" value="Unassembled WGS sequence"/>
</dbReference>
<dbReference type="InterPro" id="IPR046778">
    <property type="entry name" value="UPF0758_N"/>
</dbReference>
<organism evidence="2 3">
    <name type="scientific">Acetobacter cerevisiae</name>
    <dbReference type="NCBI Taxonomy" id="178900"/>
    <lineage>
        <taxon>Bacteria</taxon>
        <taxon>Pseudomonadati</taxon>
        <taxon>Pseudomonadota</taxon>
        <taxon>Alphaproteobacteria</taxon>
        <taxon>Acetobacterales</taxon>
        <taxon>Acetobacteraceae</taxon>
        <taxon>Acetobacter</taxon>
    </lineage>
</organism>
<dbReference type="RefSeq" id="WP_253563791.1">
    <property type="nucleotide sequence ID" value="NZ_JAMYZR010000001.1"/>
</dbReference>
<keyword evidence="3" id="KW-1185">Reference proteome</keyword>
<feature type="domain" description="UPF0758" evidence="1">
    <location>
        <begin position="2"/>
        <end position="60"/>
    </location>
</feature>
<protein>
    <recommendedName>
        <fullName evidence="1">UPF0758 domain-containing protein</fullName>
    </recommendedName>
</protein>
<evidence type="ECO:0000313" key="3">
    <source>
        <dbReference type="Proteomes" id="UP001523543"/>
    </source>
</evidence>
<sequence length="165" mass="18280">MRARVLSAGAASLADYELLEMLLFPGVPRRDTKPLAKALINQFGSLADVLEAAPEALKAAGATRGNVALLGLVPLAADRLGAPEEPVRVDLGSWDKLLAYCATHLVTAGGGRSMFCFWIAAINCWRMKLWRRRKGRRREKKVLPFLCRRWSPPSCRGHWRCTPVL</sequence>